<gene>
    <name evidence="11" type="primary">rbr</name>
    <name evidence="11" type="ORF">Epro_1203</name>
</gene>
<evidence type="ECO:0000256" key="5">
    <source>
        <dbReference type="ARBA" id="ARBA00023004"/>
    </source>
</evidence>
<dbReference type="Pfam" id="PF02915">
    <property type="entry name" value="Rubrerythrin"/>
    <property type="match status" value="1"/>
</dbReference>
<comment type="function">
    <text evidence="6">May provide oxidative stress protection via catalytic reduction of intracellular hydrogen peroxide.</text>
</comment>
<dbReference type="NCBIfam" id="NF045767">
    <property type="entry name" value="RuberyRbr"/>
    <property type="match status" value="1"/>
</dbReference>
<dbReference type="InterPro" id="IPR012347">
    <property type="entry name" value="Ferritin-like"/>
</dbReference>
<keyword evidence="2" id="KW-0813">Transport</keyword>
<keyword evidence="5" id="KW-0408">Iron</keyword>
<name>A0A0G3WL45_9BACT</name>
<dbReference type="PROSITE" id="PS50903">
    <property type="entry name" value="RUBREDOXIN_LIKE"/>
    <property type="match status" value="1"/>
</dbReference>
<dbReference type="OrthoDB" id="9799749at2"/>
<dbReference type="InterPro" id="IPR052364">
    <property type="entry name" value="Rubrerythrin"/>
</dbReference>
<dbReference type="SUPFAM" id="SSF57802">
    <property type="entry name" value="Rubredoxin-like"/>
    <property type="match status" value="1"/>
</dbReference>
<dbReference type="RefSeq" id="WP_052571249.1">
    <property type="nucleotide sequence ID" value="NZ_CP009498.1"/>
</dbReference>
<dbReference type="PATRIC" id="fig|1408281.3.peg.1243"/>
<feature type="domain" description="Ferritin-like diiron" evidence="10">
    <location>
        <begin position="4"/>
        <end position="147"/>
    </location>
</feature>
<evidence type="ECO:0000313" key="12">
    <source>
        <dbReference type="Proteomes" id="UP000035337"/>
    </source>
</evidence>
<dbReference type="InterPro" id="IPR003251">
    <property type="entry name" value="Rr_diiron-bd_dom"/>
</dbReference>
<dbReference type="AlphaFoldDB" id="A0A0G3WL45"/>
<evidence type="ECO:0000256" key="8">
    <source>
        <dbReference type="ARBA" id="ARBA00069213"/>
    </source>
</evidence>
<dbReference type="STRING" id="1408281.Epro_1203"/>
<dbReference type="CDD" id="cd00729">
    <property type="entry name" value="rubredoxin_SM"/>
    <property type="match status" value="1"/>
</dbReference>
<keyword evidence="3" id="KW-0479">Metal-binding</keyword>
<evidence type="ECO:0000256" key="4">
    <source>
        <dbReference type="ARBA" id="ARBA00022982"/>
    </source>
</evidence>
<evidence type="ECO:0000259" key="10">
    <source>
        <dbReference type="PROSITE" id="PS50905"/>
    </source>
</evidence>
<feature type="domain" description="Rubredoxin-like" evidence="9">
    <location>
        <begin position="154"/>
        <end position="188"/>
    </location>
</feature>
<evidence type="ECO:0000259" key="9">
    <source>
        <dbReference type="PROSITE" id="PS50903"/>
    </source>
</evidence>
<dbReference type="Pfam" id="PF21349">
    <property type="entry name" value="RUBY_RBDX"/>
    <property type="match status" value="1"/>
</dbReference>
<protein>
    <recommendedName>
        <fullName evidence="8">Rubrerythrin</fullName>
    </recommendedName>
</protein>
<dbReference type="InterPro" id="IPR009078">
    <property type="entry name" value="Ferritin-like_SF"/>
</dbReference>
<comment type="cofactor">
    <cofactor evidence="1">
        <name>Fe(3+)</name>
        <dbReference type="ChEBI" id="CHEBI:29034"/>
    </cofactor>
</comment>
<evidence type="ECO:0000313" key="11">
    <source>
        <dbReference type="EMBL" id="AKL98582.1"/>
    </source>
</evidence>
<organism evidence="11 12">
    <name type="scientific">Endomicrobium proavitum</name>
    <dbReference type="NCBI Taxonomy" id="1408281"/>
    <lineage>
        <taxon>Bacteria</taxon>
        <taxon>Pseudomonadati</taxon>
        <taxon>Elusimicrobiota</taxon>
        <taxon>Endomicrobiia</taxon>
        <taxon>Endomicrobiales</taxon>
        <taxon>Endomicrobiaceae</taxon>
        <taxon>Endomicrobium</taxon>
    </lineage>
</organism>
<evidence type="ECO:0000256" key="6">
    <source>
        <dbReference type="ARBA" id="ARBA00055868"/>
    </source>
</evidence>
<dbReference type="Gene3D" id="2.20.28.10">
    <property type="match status" value="1"/>
</dbReference>
<evidence type="ECO:0000256" key="3">
    <source>
        <dbReference type="ARBA" id="ARBA00022723"/>
    </source>
</evidence>
<keyword evidence="12" id="KW-1185">Reference proteome</keyword>
<dbReference type="InterPro" id="IPR024934">
    <property type="entry name" value="Rubredoxin-like_dom"/>
</dbReference>
<dbReference type="FunFam" id="2.20.28.10:FF:000018">
    <property type="entry name" value="Rubrerythrin"/>
    <property type="match status" value="1"/>
</dbReference>
<dbReference type="GO" id="GO:0016491">
    <property type="term" value="F:oxidoreductase activity"/>
    <property type="evidence" value="ECO:0007669"/>
    <property type="project" value="InterPro"/>
</dbReference>
<dbReference type="SUPFAM" id="SSF47240">
    <property type="entry name" value="Ferritin-like"/>
    <property type="match status" value="1"/>
</dbReference>
<dbReference type="PROSITE" id="PS50905">
    <property type="entry name" value="FERRITIN_LIKE"/>
    <property type="match status" value="1"/>
</dbReference>
<comment type="subunit">
    <text evidence="7">Homodimer. Possesses two rubredoxin-like centers and two non-sulfur oxo-bridged di-iron centers per dimer.</text>
</comment>
<dbReference type="PANTHER" id="PTHR43865:SF1">
    <property type="entry name" value="RUBRERYTHRIN-RELATED"/>
    <property type="match status" value="1"/>
</dbReference>
<dbReference type="GO" id="GO:0005506">
    <property type="term" value="F:iron ion binding"/>
    <property type="evidence" value="ECO:0007669"/>
    <property type="project" value="InterPro"/>
</dbReference>
<dbReference type="EMBL" id="CP009498">
    <property type="protein sequence ID" value="AKL98582.1"/>
    <property type="molecule type" value="Genomic_DNA"/>
</dbReference>
<reference evidence="11 12" key="1">
    <citation type="submission" date="2014-09" db="EMBL/GenBank/DDBJ databases">
        <title>Complete genome sequence of Endomicrobium proavitum.</title>
        <authorList>
            <person name="Zheng H."/>
        </authorList>
    </citation>
    <scope>NUCLEOTIDE SEQUENCE [LARGE SCALE GENOMIC DNA]</scope>
    <source>
        <strain evidence="11 12">Rsa215</strain>
    </source>
</reference>
<dbReference type="Gene3D" id="1.20.1260.10">
    <property type="match status" value="1"/>
</dbReference>
<dbReference type="InterPro" id="IPR048574">
    <property type="entry name" value="RUBY_RBDX"/>
</dbReference>
<evidence type="ECO:0000256" key="2">
    <source>
        <dbReference type="ARBA" id="ARBA00022448"/>
    </source>
</evidence>
<sequence>MGKSVKGTETEKNLLKSFAGESQARMRYTYFASKAKKEGFEQISAIFTETADNEKEHAERFFKFLEGGELEITAGFPAGIIGETAANLKAAAAGENEEHTTLYPKFAEVADKEGFPDIAECWRRVSIAEKHHELRYLELLDNVANERVFKKDHEIKWKCRNCGYIYTSKEALEKCPACLHPKAYMEELADNY</sequence>
<dbReference type="Proteomes" id="UP000035337">
    <property type="component" value="Chromosome"/>
</dbReference>
<accession>A0A0G3WL45</accession>
<dbReference type="CDD" id="cd01041">
    <property type="entry name" value="Rubrerythrin"/>
    <property type="match status" value="1"/>
</dbReference>
<dbReference type="PANTHER" id="PTHR43865">
    <property type="entry name" value="RUBRERYTHRIN-RELATED"/>
    <property type="match status" value="1"/>
</dbReference>
<dbReference type="InterPro" id="IPR009040">
    <property type="entry name" value="Ferritin-like_diiron"/>
</dbReference>
<evidence type="ECO:0000256" key="1">
    <source>
        <dbReference type="ARBA" id="ARBA00001965"/>
    </source>
</evidence>
<dbReference type="KEGG" id="epo:Epro_1203"/>
<proteinExistence type="predicted"/>
<keyword evidence="4" id="KW-0249">Electron transport</keyword>
<evidence type="ECO:0000256" key="7">
    <source>
        <dbReference type="ARBA" id="ARBA00063441"/>
    </source>
</evidence>